<proteinExistence type="predicted"/>
<dbReference type="EMBL" id="QOKV01000023">
    <property type="protein sequence ID" value="KAA0679335.1"/>
    <property type="molecule type" value="Genomic_DNA"/>
</dbReference>
<protein>
    <submittedName>
        <fullName evidence="2">Uncharacterized protein</fullName>
    </submittedName>
</protein>
<gene>
    <name evidence="2" type="ORF">DS837_25915</name>
</gene>
<reference evidence="2 3" key="1">
    <citation type="submission" date="2018-07" db="EMBL/GenBank/DDBJ databases">
        <title>Genome sequence of Roseomonas fauriae ATCC 49958.</title>
        <authorList>
            <person name="Sant'Anna F.H."/>
            <person name="Baldani J.I."/>
            <person name="Zilli J.E."/>
            <person name="Reis V.M."/>
            <person name="Hartmann A."/>
            <person name="Cruz L."/>
            <person name="de Souza E.M."/>
            <person name="de Oliveira Pedrosa F."/>
            <person name="Passaglia L.M.P."/>
        </authorList>
    </citation>
    <scope>NUCLEOTIDE SEQUENCE [LARGE SCALE GENOMIC DNA]</scope>
    <source>
        <strain evidence="2 3">ATCC 49958</strain>
    </source>
</reference>
<sequence>MKRTGGNRPPAGHSRSRSNAFDRCPLPNPPPLRGGGDCRRFAEGTLSRDSGGGLGWGPLIGYGKSSGGRQGRVTGRMTRFAPAIRRAEGAVRPQAGTIAVA</sequence>
<evidence type="ECO:0000256" key="1">
    <source>
        <dbReference type="SAM" id="MobiDB-lite"/>
    </source>
</evidence>
<dbReference type="AlphaFoldDB" id="A0A6L3ATU0"/>
<dbReference type="Proteomes" id="UP000476837">
    <property type="component" value="Unassembled WGS sequence"/>
</dbReference>
<evidence type="ECO:0000313" key="3">
    <source>
        <dbReference type="Proteomes" id="UP000476837"/>
    </source>
</evidence>
<comment type="caution">
    <text evidence="2">The sequence shown here is derived from an EMBL/GenBank/DDBJ whole genome shotgun (WGS) entry which is preliminary data.</text>
</comment>
<accession>A0A6L3ATU0</accession>
<organism evidence="2 3">
    <name type="scientific">Azospirillum brasilense</name>
    <dbReference type="NCBI Taxonomy" id="192"/>
    <lineage>
        <taxon>Bacteria</taxon>
        <taxon>Pseudomonadati</taxon>
        <taxon>Pseudomonadota</taxon>
        <taxon>Alphaproteobacteria</taxon>
        <taxon>Rhodospirillales</taxon>
        <taxon>Azospirillaceae</taxon>
        <taxon>Azospirillum</taxon>
    </lineage>
</organism>
<feature type="region of interest" description="Disordered" evidence="1">
    <location>
        <begin position="1"/>
        <end position="36"/>
    </location>
</feature>
<evidence type="ECO:0000313" key="2">
    <source>
        <dbReference type="EMBL" id="KAA0679335.1"/>
    </source>
</evidence>
<name>A0A6L3ATU0_AZOBR</name>